<organism evidence="2 3">
    <name type="scientific">Cyprinus carpio carpio</name>
    <dbReference type="NCBI Taxonomy" id="630221"/>
    <lineage>
        <taxon>Eukaryota</taxon>
        <taxon>Metazoa</taxon>
        <taxon>Chordata</taxon>
        <taxon>Craniata</taxon>
        <taxon>Vertebrata</taxon>
        <taxon>Euteleostomi</taxon>
        <taxon>Actinopterygii</taxon>
        <taxon>Neopterygii</taxon>
        <taxon>Teleostei</taxon>
        <taxon>Ostariophysi</taxon>
        <taxon>Cypriniformes</taxon>
        <taxon>Cyprinidae</taxon>
        <taxon>Cyprininae</taxon>
        <taxon>Cyprinus</taxon>
    </lineage>
</organism>
<keyword evidence="3" id="KW-1185">Reference proteome</keyword>
<protein>
    <submittedName>
        <fullName evidence="2">Outer dynein arm docking complex subunit 3</fullName>
    </submittedName>
</protein>
<dbReference type="AlphaFoldDB" id="A0A9J8DB34"/>
<reference evidence="2" key="1">
    <citation type="submission" date="2025-08" db="UniProtKB">
        <authorList>
            <consortium name="Ensembl"/>
        </authorList>
    </citation>
    <scope>IDENTIFICATION</scope>
</reference>
<dbReference type="GO" id="GO:0036064">
    <property type="term" value="C:ciliary basal body"/>
    <property type="evidence" value="ECO:0007669"/>
    <property type="project" value="TreeGrafter"/>
</dbReference>
<evidence type="ECO:0000256" key="1">
    <source>
        <dbReference type="SAM" id="MobiDB-lite"/>
    </source>
</evidence>
<dbReference type="GO" id="GO:0035253">
    <property type="term" value="C:ciliary rootlet"/>
    <property type="evidence" value="ECO:0007669"/>
    <property type="project" value="TreeGrafter"/>
</dbReference>
<dbReference type="GeneTree" id="ENSGT00940000153116"/>
<name>A0A9J8DB34_CYPCA</name>
<dbReference type="Ensembl" id="ENSCCRT00000150146.1">
    <property type="protein sequence ID" value="ENSCCRP00000179374.1"/>
    <property type="gene ID" value="ENSCCRG00000060904.1"/>
</dbReference>
<dbReference type="Proteomes" id="UP001108240">
    <property type="component" value="Unplaced"/>
</dbReference>
<dbReference type="GO" id="GO:0097542">
    <property type="term" value="C:ciliary tip"/>
    <property type="evidence" value="ECO:0007669"/>
    <property type="project" value="TreeGrafter"/>
</dbReference>
<proteinExistence type="predicted"/>
<reference evidence="2" key="2">
    <citation type="submission" date="2025-09" db="UniProtKB">
        <authorList>
            <consortium name="Ensembl"/>
        </authorList>
    </citation>
    <scope>IDENTIFICATION</scope>
</reference>
<sequence>MPGTSVSEDIEPPTHDEISELQRKIHLLNGDYSIAHIENSQSAKNLETILQLRLENANLHKKQPEGDAQVIKEVIQGHGMEKESFRNMSVKAAQTVLKKQVCDKMKKQNAMKHTTQTQMQHLEDLKFLVLKPQNRYYYCVLEKSQLKYHEAVHITRGYRKLKEHLQEESLTFQPQLDRMETDVYWQTQVLKDLQVMNDNVLLFKDAAKTELQLQEEQVFRERREREKILFRYKKQAEERMAQAERMKRRPQWVSMNPDELSSEAPRSPTTVEEEEESISTFEEAFQHAKEATGVTDSQEIVDRFISQGETQEHLEKMKAENETMLLELKEERNTSQTQFQDVKYSRETEFSSVRQMLQVCEDDLQQEQQHCDAAKDGLDRLTQALNTVKAGVQQLHDKLQHIPLDPAPRLPSDSEEHKLQLMSEVEQKLMLLKEELQGKDLATIMKELEEEEFHARIAGKLPQSNTRIQLPEAQKQDFSDGEILLHISMASHFCHKKKCFGKS</sequence>
<accession>A0A9J8DB34</accession>
<dbReference type="GO" id="GO:0036158">
    <property type="term" value="P:outer dynein arm assembly"/>
    <property type="evidence" value="ECO:0007669"/>
    <property type="project" value="InterPro"/>
</dbReference>
<dbReference type="InterPro" id="IPR033192">
    <property type="entry name" value="ODAD3"/>
</dbReference>
<dbReference type="PANTHER" id="PTHR46518:SF1">
    <property type="entry name" value="OUTER DYNEIN ARM-DOCKING COMPLEX SUBUNIT 3"/>
    <property type="match status" value="1"/>
</dbReference>
<dbReference type="GO" id="GO:0003341">
    <property type="term" value="P:cilium movement"/>
    <property type="evidence" value="ECO:0007669"/>
    <property type="project" value="InterPro"/>
</dbReference>
<evidence type="ECO:0000313" key="3">
    <source>
        <dbReference type="Proteomes" id="UP001108240"/>
    </source>
</evidence>
<evidence type="ECO:0000313" key="2">
    <source>
        <dbReference type="Ensembl" id="ENSCCRP00000179374.1"/>
    </source>
</evidence>
<feature type="region of interest" description="Disordered" evidence="1">
    <location>
        <begin position="242"/>
        <end position="276"/>
    </location>
</feature>
<dbReference type="PANTHER" id="PTHR46518">
    <property type="entry name" value="COILED-COIL DOMAIN-CONTAINING PROTEIN 151"/>
    <property type="match status" value="1"/>
</dbReference>